<feature type="compositionally biased region" description="Polar residues" evidence="11">
    <location>
        <begin position="1"/>
        <end position="16"/>
    </location>
</feature>
<keyword evidence="8" id="KW-0508">mRNA splicing</keyword>
<evidence type="ECO:0000256" key="7">
    <source>
        <dbReference type="ARBA" id="ARBA00022946"/>
    </source>
</evidence>
<sequence>MPTTMFLSPTMLSNAPNFPKKIHSSNPQIQTHDKKHEFNPNPPNSATKTAPWMKAPLVLEPNQVLDFSKPKNRKKSSDNKDEKGAKSLTQKVSGGRGKHAMKKILYSIDNLEEQDQELTDTQKNSEQIEFDLSLGEDDSDGGDRRWFRRKLPWERAERMVFRRMRKEKVVVTAANLRLDEGLFERLRGEARKMRNWVKVKKAGVNEGVVEQIRLIWKSDELAMVKFDVPLCRNMDRAREIVEIKTGGLVIWSKKDSLVIYRGCNYRETRSSFDGDQDPNSCETSYLGRVPFLRDKFSINSTFDMVVKDETKVVQGSLYEREADRLLDGLGPRFIDWWMPKPLPVDADMLPEFVPGYKPPSRRCPMNARSKLTDNELTHLRKLAYPLPTHFVLGRNRNLQGLAAAILKLWEKCHIAKIAVKWGIPNTSNEQMASELKLLTGGVLLLRNKFYIILYRGKDFLPPDVADLVADRETELKTFQLQEEAARTRTIETLHYIDEPLSDSSTIGTLQEFHSIQSDHQGFEPRISEAEVQVETEKLKLEKEIRNQERNKLPLQLKMKIDKVSKELAKLNSSWEPAELNEDREIITSEERECLRKMGLKMDSTLVLGRRGVFDGVVEGLHQHWKHREIVKVVTMQRAFSRILYTAQSLEAESGGILVSIEKLKLGYAIIMYRGKNYKRPLKFSRNLLSKREALRKSLEMQRIGSLKFFANMRQQQIYELKCKLVSLNASS</sequence>
<dbReference type="GO" id="GO:0006397">
    <property type="term" value="P:mRNA processing"/>
    <property type="evidence" value="ECO:0007669"/>
    <property type="project" value="UniProtKB-KW"/>
</dbReference>
<feature type="compositionally biased region" description="Basic and acidic residues" evidence="11">
    <location>
        <begin position="75"/>
        <end position="85"/>
    </location>
</feature>
<evidence type="ECO:0000256" key="6">
    <source>
        <dbReference type="ARBA" id="ARBA00022884"/>
    </source>
</evidence>
<evidence type="ECO:0000313" key="14">
    <source>
        <dbReference type="Proteomes" id="UP001172457"/>
    </source>
</evidence>
<keyword evidence="2" id="KW-0150">Chloroplast</keyword>
<evidence type="ECO:0000256" key="5">
    <source>
        <dbReference type="ARBA" id="ARBA00022737"/>
    </source>
</evidence>
<dbReference type="InterPro" id="IPR001890">
    <property type="entry name" value="RNA-binding_CRM"/>
</dbReference>
<keyword evidence="7" id="KW-0809">Transit peptide</keyword>
<evidence type="ECO:0000256" key="3">
    <source>
        <dbReference type="ARBA" id="ARBA00022640"/>
    </source>
</evidence>
<gene>
    <name evidence="13" type="ORF">OSB04_027439</name>
</gene>
<comment type="subcellular location">
    <subcellularLocation>
        <location evidence="1">Plastid</location>
        <location evidence="1">Chloroplast</location>
    </subcellularLocation>
</comment>
<dbReference type="InterPro" id="IPR045278">
    <property type="entry name" value="CRS1/CFM2/CFM3"/>
</dbReference>
<keyword evidence="14" id="KW-1185">Reference proteome</keyword>
<keyword evidence="9" id="KW-0687">Ribonucleoprotein</keyword>
<keyword evidence="3" id="KW-0934">Plastid</keyword>
<evidence type="ECO:0000256" key="4">
    <source>
        <dbReference type="ARBA" id="ARBA00022664"/>
    </source>
</evidence>
<keyword evidence="6 10" id="KW-0694">RNA-binding</keyword>
<dbReference type="SMART" id="SM01103">
    <property type="entry name" value="CRS1_YhbY"/>
    <property type="match status" value="3"/>
</dbReference>
<dbReference type="GO" id="GO:1990904">
    <property type="term" value="C:ribonucleoprotein complex"/>
    <property type="evidence" value="ECO:0007669"/>
    <property type="project" value="UniProtKB-KW"/>
</dbReference>
<evidence type="ECO:0000313" key="13">
    <source>
        <dbReference type="EMBL" id="KAJ9540933.1"/>
    </source>
</evidence>
<protein>
    <recommendedName>
        <fullName evidence="12">CRM domain-containing protein</fullName>
    </recommendedName>
</protein>
<dbReference type="FunFam" id="3.30.110.60:FF:000002">
    <property type="entry name" value="CRS2-associated factor 1, chloroplastic"/>
    <property type="match status" value="1"/>
</dbReference>
<comment type="caution">
    <text evidence="13">The sequence shown here is derived from an EMBL/GenBank/DDBJ whole genome shotgun (WGS) entry which is preliminary data.</text>
</comment>
<feature type="domain" description="CRM" evidence="12">
    <location>
        <begin position="176"/>
        <end position="272"/>
    </location>
</feature>
<dbReference type="Gene3D" id="3.30.110.60">
    <property type="entry name" value="YhbY-like"/>
    <property type="match status" value="3"/>
</dbReference>
<feature type="domain" description="CRM" evidence="12">
    <location>
        <begin position="584"/>
        <end position="684"/>
    </location>
</feature>
<evidence type="ECO:0000256" key="9">
    <source>
        <dbReference type="ARBA" id="ARBA00023274"/>
    </source>
</evidence>
<dbReference type="GO" id="GO:0009507">
    <property type="term" value="C:chloroplast"/>
    <property type="evidence" value="ECO:0007669"/>
    <property type="project" value="UniProtKB-SubCell"/>
</dbReference>
<dbReference type="SUPFAM" id="SSF75471">
    <property type="entry name" value="YhbY-like"/>
    <property type="match status" value="3"/>
</dbReference>
<evidence type="ECO:0000256" key="10">
    <source>
        <dbReference type="PROSITE-ProRule" id="PRU00626"/>
    </source>
</evidence>
<dbReference type="PANTHER" id="PTHR31846:SF10">
    <property type="entry name" value="CHLOROPLASTIC GROUP IIA INTRON SPLICING FACILITATOR CRS1, CHLOROPLASTIC"/>
    <property type="match status" value="1"/>
</dbReference>
<dbReference type="EMBL" id="JARYMX010000007">
    <property type="protein sequence ID" value="KAJ9540933.1"/>
    <property type="molecule type" value="Genomic_DNA"/>
</dbReference>
<dbReference type="GO" id="GO:0003729">
    <property type="term" value="F:mRNA binding"/>
    <property type="evidence" value="ECO:0007669"/>
    <property type="project" value="InterPro"/>
</dbReference>
<dbReference type="Proteomes" id="UP001172457">
    <property type="component" value="Chromosome 7"/>
</dbReference>
<accession>A0AA38SL93</accession>
<dbReference type="InterPro" id="IPR035920">
    <property type="entry name" value="YhbY-like_sf"/>
</dbReference>
<evidence type="ECO:0000256" key="1">
    <source>
        <dbReference type="ARBA" id="ARBA00004229"/>
    </source>
</evidence>
<evidence type="ECO:0000256" key="8">
    <source>
        <dbReference type="ARBA" id="ARBA00023187"/>
    </source>
</evidence>
<dbReference type="AlphaFoldDB" id="A0AA38SL93"/>
<evidence type="ECO:0000259" key="12">
    <source>
        <dbReference type="PROSITE" id="PS51295"/>
    </source>
</evidence>
<evidence type="ECO:0000256" key="11">
    <source>
        <dbReference type="SAM" id="MobiDB-lite"/>
    </source>
</evidence>
<proteinExistence type="predicted"/>
<feature type="region of interest" description="Disordered" evidence="11">
    <location>
        <begin position="1"/>
        <end position="96"/>
    </location>
</feature>
<dbReference type="Pfam" id="PF01985">
    <property type="entry name" value="CRS1_YhbY"/>
    <property type="match status" value="3"/>
</dbReference>
<organism evidence="13 14">
    <name type="scientific">Centaurea solstitialis</name>
    <name type="common">yellow star-thistle</name>
    <dbReference type="NCBI Taxonomy" id="347529"/>
    <lineage>
        <taxon>Eukaryota</taxon>
        <taxon>Viridiplantae</taxon>
        <taxon>Streptophyta</taxon>
        <taxon>Embryophyta</taxon>
        <taxon>Tracheophyta</taxon>
        <taxon>Spermatophyta</taxon>
        <taxon>Magnoliopsida</taxon>
        <taxon>eudicotyledons</taxon>
        <taxon>Gunneridae</taxon>
        <taxon>Pentapetalae</taxon>
        <taxon>asterids</taxon>
        <taxon>campanulids</taxon>
        <taxon>Asterales</taxon>
        <taxon>Asteraceae</taxon>
        <taxon>Carduoideae</taxon>
        <taxon>Cardueae</taxon>
        <taxon>Centaureinae</taxon>
        <taxon>Centaurea</taxon>
    </lineage>
</organism>
<keyword evidence="5" id="KW-0677">Repeat</keyword>
<feature type="domain" description="CRM" evidence="12">
    <location>
        <begin position="369"/>
        <end position="466"/>
    </location>
</feature>
<dbReference type="PROSITE" id="PS51295">
    <property type="entry name" value="CRM"/>
    <property type="match status" value="3"/>
</dbReference>
<dbReference type="GO" id="GO:0000373">
    <property type="term" value="P:Group II intron splicing"/>
    <property type="evidence" value="ECO:0007669"/>
    <property type="project" value="UniProtKB-ARBA"/>
</dbReference>
<reference evidence="13" key="1">
    <citation type="submission" date="2023-03" db="EMBL/GenBank/DDBJ databases">
        <title>Chromosome-scale reference genome and RAD-based genetic map of yellow starthistle (Centaurea solstitialis) reveal putative structural variation and QTLs associated with invader traits.</title>
        <authorList>
            <person name="Reatini B."/>
            <person name="Cang F.A."/>
            <person name="Jiang Q."/>
            <person name="Mckibben M.T.W."/>
            <person name="Barker M.S."/>
            <person name="Rieseberg L.H."/>
            <person name="Dlugosch K.M."/>
        </authorList>
    </citation>
    <scope>NUCLEOTIDE SEQUENCE</scope>
    <source>
        <strain evidence="13">CAN-66</strain>
        <tissue evidence="13">Leaf</tissue>
    </source>
</reference>
<keyword evidence="4" id="KW-0507">mRNA processing</keyword>
<feature type="region of interest" description="Disordered" evidence="11">
    <location>
        <begin position="116"/>
        <end position="140"/>
    </location>
</feature>
<name>A0AA38SL93_9ASTR</name>
<dbReference type="PANTHER" id="PTHR31846">
    <property type="entry name" value="CRS1 / YHBY (CRM) DOMAIN-CONTAINING PROTEIN"/>
    <property type="match status" value="1"/>
</dbReference>
<evidence type="ECO:0000256" key="2">
    <source>
        <dbReference type="ARBA" id="ARBA00022528"/>
    </source>
</evidence>